<dbReference type="RefSeq" id="WP_246109473.1">
    <property type="nucleotide sequence ID" value="NZ_CP036262.1"/>
</dbReference>
<sequence length="156" mass="17225">MNHEPDAHVSAKHFRTGVRLLLALSLIATVVCLFFFREAAYLAAIPIPVLYGVLAFTNYLEIRSRADNFRSTSESDASEEEIEIGAETVGIVTLLKVLGVLAVASFIVAAAMTDWQTAGAVACGLFFLAVLIELPYLPLFFSETEREEREKRQKLT</sequence>
<evidence type="ECO:0000313" key="3">
    <source>
        <dbReference type="Proteomes" id="UP000320672"/>
    </source>
</evidence>
<feature type="transmembrane region" description="Helical" evidence="1">
    <location>
        <begin position="42"/>
        <end position="60"/>
    </location>
</feature>
<reference evidence="2 3" key="1">
    <citation type="submission" date="2019-02" db="EMBL/GenBank/DDBJ databases">
        <title>Deep-cultivation of Planctomycetes and their phenomic and genomic characterization uncovers novel biology.</title>
        <authorList>
            <person name="Wiegand S."/>
            <person name="Jogler M."/>
            <person name="Boedeker C."/>
            <person name="Pinto D."/>
            <person name="Vollmers J."/>
            <person name="Rivas-Marin E."/>
            <person name="Kohn T."/>
            <person name="Peeters S.H."/>
            <person name="Heuer A."/>
            <person name="Rast P."/>
            <person name="Oberbeckmann S."/>
            <person name="Bunk B."/>
            <person name="Jeske O."/>
            <person name="Meyerdierks A."/>
            <person name="Storesund J.E."/>
            <person name="Kallscheuer N."/>
            <person name="Luecker S."/>
            <person name="Lage O.M."/>
            <person name="Pohl T."/>
            <person name="Merkel B.J."/>
            <person name="Hornburger P."/>
            <person name="Mueller R.-W."/>
            <person name="Bruemmer F."/>
            <person name="Labrenz M."/>
            <person name="Spormann A.M."/>
            <person name="Op den Camp H."/>
            <person name="Overmann J."/>
            <person name="Amann R."/>
            <person name="Jetten M.S.M."/>
            <person name="Mascher T."/>
            <person name="Medema M.H."/>
            <person name="Devos D.P."/>
            <person name="Kaster A.-K."/>
            <person name="Ovreas L."/>
            <person name="Rohde M."/>
            <person name="Galperin M.Y."/>
            <person name="Jogler C."/>
        </authorList>
    </citation>
    <scope>NUCLEOTIDE SEQUENCE [LARGE SCALE GENOMIC DNA]</scope>
    <source>
        <strain evidence="2 3">FF011L</strain>
    </source>
</reference>
<accession>A0A517MJ19</accession>
<protein>
    <submittedName>
        <fullName evidence="2">Uncharacterized protein</fullName>
    </submittedName>
</protein>
<keyword evidence="1" id="KW-1133">Transmembrane helix</keyword>
<dbReference type="AlphaFoldDB" id="A0A517MJ19"/>
<proteinExistence type="predicted"/>
<evidence type="ECO:0000256" key="1">
    <source>
        <dbReference type="SAM" id="Phobius"/>
    </source>
</evidence>
<dbReference type="KEGG" id="rml:FF011L_36220"/>
<dbReference type="Proteomes" id="UP000320672">
    <property type="component" value="Chromosome"/>
</dbReference>
<evidence type="ECO:0000313" key="2">
    <source>
        <dbReference type="EMBL" id="QDS94840.1"/>
    </source>
</evidence>
<keyword evidence="1" id="KW-0812">Transmembrane</keyword>
<keyword evidence="1" id="KW-0472">Membrane</keyword>
<organism evidence="2 3">
    <name type="scientific">Roseimaritima multifibrata</name>
    <dbReference type="NCBI Taxonomy" id="1930274"/>
    <lineage>
        <taxon>Bacteria</taxon>
        <taxon>Pseudomonadati</taxon>
        <taxon>Planctomycetota</taxon>
        <taxon>Planctomycetia</taxon>
        <taxon>Pirellulales</taxon>
        <taxon>Pirellulaceae</taxon>
        <taxon>Roseimaritima</taxon>
    </lineage>
</organism>
<feature type="transmembrane region" description="Helical" evidence="1">
    <location>
        <begin position="89"/>
        <end position="112"/>
    </location>
</feature>
<name>A0A517MJ19_9BACT</name>
<keyword evidence="3" id="KW-1185">Reference proteome</keyword>
<dbReference type="EMBL" id="CP036262">
    <property type="protein sequence ID" value="QDS94840.1"/>
    <property type="molecule type" value="Genomic_DNA"/>
</dbReference>
<feature type="transmembrane region" description="Helical" evidence="1">
    <location>
        <begin position="20"/>
        <end position="36"/>
    </location>
</feature>
<feature type="transmembrane region" description="Helical" evidence="1">
    <location>
        <begin position="118"/>
        <end position="141"/>
    </location>
</feature>
<gene>
    <name evidence="2" type="ORF">FF011L_36220</name>
</gene>